<evidence type="ECO:0000313" key="5">
    <source>
        <dbReference type="Proteomes" id="UP000600214"/>
    </source>
</evidence>
<evidence type="ECO:0000313" key="4">
    <source>
        <dbReference type="EMBL" id="GGH32521.1"/>
    </source>
</evidence>
<evidence type="ECO:0000259" key="3">
    <source>
        <dbReference type="PROSITE" id="PS50930"/>
    </source>
</evidence>
<dbReference type="SUPFAM" id="SSF52172">
    <property type="entry name" value="CheY-like"/>
    <property type="match status" value="1"/>
</dbReference>
<protein>
    <submittedName>
        <fullName evidence="4">DNA-binding response regulator</fullName>
    </submittedName>
</protein>
<dbReference type="Pfam" id="PF00072">
    <property type="entry name" value="Response_reg"/>
    <property type="match status" value="1"/>
</dbReference>
<evidence type="ECO:0000259" key="2">
    <source>
        <dbReference type="PROSITE" id="PS50110"/>
    </source>
</evidence>
<dbReference type="PROSITE" id="PS50930">
    <property type="entry name" value="HTH_LYTTR"/>
    <property type="match status" value="1"/>
</dbReference>
<dbReference type="SMART" id="SM00448">
    <property type="entry name" value="REC"/>
    <property type="match status" value="1"/>
</dbReference>
<comment type="caution">
    <text evidence="4">The sequence shown here is derived from an EMBL/GenBank/DDBJ whole genome shotgun (WGS) entry which is preliminary data.</text>
</comment>
<sequence length="238" mass="26856">MKIRCLVVDDERLALEVMESYIERAPFLQLAKLCSTPLEALDFLSRNTVDVIFLDIEMPGLTGLQLLQTLKAPPAVILTTAYPQFAVDAFELNAVDYLLKPIPFPRFLTAVQKVQSLVSAKAAVSPALENRTNASAGPMFIKSGTKTVRIDFTDILFIEARKDHVLIITKQHKIATQLSMATLLEKLPAEQFLRVHRSFIVSITKIETIERGRILIEKTEIPIGEFYRDGVNERIRFQ</sequence>
<dbReference type="InterPro" id="IPR046947">
    <property type="entry name" value="LytR-like"/>
</dbReference>
<dbReference type="InterPro" id="IPR011006">
    <property type="entry name" value="CheY-like_superfamily"/>
</dbReference>
<keyword evidence="4" id="KW-0238">DNA-binding</keyword>
<dbReference type="Gene3D" id="2.40.50.1020">
    <property type="entry name" value="LytTr DNA-binding domain"/>
    <property type="match status" value="1"/>
</dbReference>
<gene>
    <name evidence="4" type="ORF">GCM10007423_22090</name>
</gene>
<dbReference type="GO" id="GO:0003677">
    <property type="term" value="F:DNA binding"/>
    <property type="evidence" value="ECO:0007669"/>
    <property type="project" value="UniProtKB-KW"/>
</dbReference>
<keyword evidence="5" id="KW-1185">Reference proteome</keyword>
<reference evidence="5" key="1">
    <citation type="journal article" date="2019" name="Int. J. Syst. Evol. Microbiol.">
        <title>The Global Catalogue of Microorganisms (GCM) 10K type strain sequencing project: providing services to taxonomists for standard genome sequencing and annotation.</title>
        <authorList>
            <consortium name="The Broad Institute Genomics Platform"/>
            <consortium name="The Broad Institute Genome Sequencing Center for Infectious Disease"/>
            <person name="Wu L."/>
            <person name="Ma J."/>
        </authorList>
    </citation>
    <scope>NUCLEOTIDE SEQUENCE [LARGE SCALE GENOMIC DNA]</scope>
    <source>
        <strain evidence="5">CGMCC 1.15288</strain>
    </source>
</reference>
<proteinExistence type="predicted"/>
<feature type="domain" description="HTH LytTR-type" evidence="3">
    <location>
        <begin position="139"/>
        <end position="237"/>
    </location>
</feature>
<dbReference type="InterPro" id="IPR001789">
    <property type="entry name" value="Sig_transdc_resp-reg_receiver"/>
</dbReference>
<name>A0ABQ1YNA1_9BACT</name>
<dbReference type="InterPro" id="IPR007492">
    <property type="entry name" value="LytTR_DNA-bd_dom"/>
</dbReference>
<dbReference type="Gene3D" id="3.40.50.2300">
    <property type="match status" value="1"/>
</dbReference>
<dbReference type="Proteomes" id="UP000600214">
    <property type="component" value="Unassembled WGS sequence"/>
</dbReference>
<dbReference type="PANTHER" id="PTHR37299">
    <property type="entry name" value="TRANSCRIPTIONAL REGULATOR-RELATED"/>
    <property type="match status" value="1"/>
</dbReference>
<organism evidence="4 5">
    <name type="scientific">Dyadobacter endophyticus</name>
    <dbReference type="NCBI Taxonomy" id="1749036"/>
    <lineage>
        <taxon>Bacteria</taxon>
        <taxon>Pseudomonadati</taxon>
        <taxon>Bacteroidota</taxon>
        <taxon>Cytophagia</taxon>
        <taxon>Cytophagales</taxon>
        <taxon>Spirosomataceae</taxon>
        <taxon>Dyadobacter</taxon>
    </lineage>
</organism>
<dbReference type="SMART" id="SM00850">
    <property type="entry name" value="LytTR"/>
    <property type="match status" value="1"/>
</dbReference>
<accession>A0ABQ1YNA1</accession>
<keyword evidence="1" id="KW-0597">Phosphoprotein</keyword>
<dbReference type="PANTHER" id="PTHR37299:SF1">
    <property type="entry name" value="STAGE 0 SPORULATION PROTEIN A HOMOLOG"/>
    <property type="match status" value="1"/>
</dbReference>
<dbReference type="RefSeq" id="WP_188931632.1">
    <property type="nucleotide sequence ID" value="NZ_BMIA01000001.1"/>
</dbReference>
<feature type="domain" description="Response regulatory" evidence="2">
    <location>
        <begin position="4"/>
        <end position="115"/>
    </location>
</feature>
<evidence type="ECO:0000256" key="1">
    <source>
        <dbReference type="PROSITE-ProRule" id="PRU00169"/>
    </source>
</evidence>
<dbReference type="Pfam" id="PF04397">
    <property type="entry name" value="LytTR"/>
    <property type="match status" value="1"/>
</dbReference>
<feature type="modified residue" description="4-aspartylphosphate" evidence="1">
    <location>
        <position position="55"/>
    </location>
</feature>
<dbReference type="EMBL" id="BMIA01000001">
    <property type="protein sequence ID" value="GGH32521.1"/>
    <property type="molecule type" value="Genomic_DNA"/>
</dbReference>
<dbReference type="PROSITE" id="PS50110">
    <property type="entry name" value="RESPONSE_REGULATORY"/>
    <property type="match status" value="1"/>
</dbReference>